<proteinExistence type="predicted"/>
<dbReference type="AlphaFoldDB" id="A0A506Y0G2"/>
<name>A0A506Y0G2_9MICO</name>
<dbReference type="RefSeq" id="WP_141162832.1">
    <property type="nucleotide sequence ID" value="NZ_VHQG01000002.1"/>
</dbReference>
<dbReference type="OrthoDB" id="9773047at2"/>
<dbReference type="Proteomes" id="UP000316252">
    <property type="component" value="Unassembled WGS sequence"/>
</dbReference>
<dbReference type="InterPro" id="IPR012338">
    <property type="entry name" value="Beta-lactam/transpept-like"/>
</dbReference>
<organism evidence="2 3">
    <name type="scientific">Schumannella soli</name>
    <dbReference type="NCBI Taxonomy" id="2590779"/>
    <lineage>
        <taxon>Bacteria</taxon>
        <taxon>Bacillati</taxon>
        <taxon>Actinomycetota</taxon>
        <taxon>Actinomycetes</taxon>
        <taxon>Micrococcales</taxon>
        <taxon>Microbacteriaceae</taxon>
        <taxon>Schumannella</taxon>
    </lineage>
</organism>
<comment type="caution">
    <text evidence="2">The sequence shown here is derived from an EMBL/GenBank/DDBJ whole genome shotgun (WGS) entry which is preliminary data.</text>
</comment>
<gene>
    <name evidence="2" type="ORF">FJ657_06130</name>
</gene>
<dbReference type="InterPro" id="IPR001466">
    <property type="entry name" value="Beta-lactam-related"/>
</dbReference>
<dbReference type="Pfam" id="PF00144">
    <property type="entry name" value="Beta-lactamase"/>
    <property type="match status" value="1"/>
</dbReference>
<dbReference type="Gene3D" id="3.40.710.10">
    <property type="entry name" value="DD-peptidase/beta-lactamase superfamily"/>
    <property type="match status" value="1"/>
</dbReference>
<keyword evidence="3" id="KW-1185">Reference proteome</keyword>
<protein>
    <submittedName>
        <fullName evidence="2">Beta-lactamase family protein</fullName>
    </submittedName>
</protein>
<dbReference type="SUPFAM" id="SSF56601">
    <property type="entry name" value="beta-lactamase/transpeptidase-like"/>
    <property type="match status" value="1"/>
</dbReference>
<evidence type="ECO:0000313" key="2">
    <source>
        <dbReference type="EMBL" id="TPW75472.1"/>
    </source>
</evidence>
<feature type="domain" description="Beta-lactamase-related" evidence="1">
    <location>
        <begin position="24"/>
        <end position="291"/>
    </location>
</feature>
<dbReference type="EMBL" id="VHQG01000002">
    <property type="protein sequence ID" value="TPW75472.1"/>
    <property type="molecule type" value="Genomic_DNA"/>
</dbReference>
<evidence type="ECO:0000313" key="3">
    <source>
        <dbReference type="Proteomes" id="UP000316252"/>
    </source>
</evidence>
<accession>A0A506Y0G2</accession>
<dbReference type="InterPro" id="IPR050789">
    <property type="entry name" value="Diverse_Enzym_Activities"/>
</dbReference>
<evidence type="ECO:0000259" key="1">
    <source>
        <dbReference type="Pfam" id="PF00144"/>
    </source>
</evidence>
<dbReference type="PANTHER" id="PTHR43283">
    <property type="entry name" value="BETA-LACTAMASE-RELATED"/>
    <property type="match status" value="1"/>
</dbReference>
<sequence length="302" mass="32444">MSAAERVRDRFVTAVDADRLGAYGVHILLGADDAAGHRWRSDDRVNLYSVSKGVSALAAGIAVDEGLLTLDTRVPELLGGLELGVGVEGVTLRHLLTMSSGIDFEWFGDQPVPGADLAQAMLGRPSRGPGSVFQYSDASTYVAMRMLGAVVGDVRDWLLPRLFDPLGIDNPQWHRCPLGGIVAGSGLELRTEELASIGRVLRDGGLWRDGGSERRIVSDSWIDGMHSGWVETGAPAPFARYAIAGWDERGSTWRLDGRYGQYVVVDAERDAVVTITAHEETDDHRLVDAALGALDAELGAPV</sequence>
<reference evidence="2 3" key="1">
    <citation type="submission" date="2019-06" db="EMBL/GenBank/DDBJ databases">
        <authorList>
            <person name="Li F."/>
        </authorList>
    </citation>
    <scope>NUCLEOTIDE SEQUENCE [LARGE SCALE GENOMIC DNA]</scope>
    <source>
        <strain evidence="2 3">10F1D-1</strain>
    </source>
</reference>
<dbReference type="PANTHER" id="PTHR43283:SF7">
    <property type="entry name" value="BETA-LACTAMASE-RELATED DOMAIN-CONTAINING PROTEIN"/>
    <property type="match status" value="1"/>
</dbReference>